<evidence type="ECO:0000259" key="1">
    <source>
        <dbReference type="Pfam" id="PF17775"/>
    </source>
</evidence>
<dbReference type="PANTHER" id="PTHR33747">
    <property type="entry name" value="UPF0225 PROTEIN SCO1677"/>
    <property type="match status" value="1"/>
</dbReference>
<keyword evidence="3" id="KW-1185">Reference proteome</keyword>
<dbReference type="SUPFAM" id="SSF103642">
    <property type="entry name" value="Sec-C motif"/>
    <property type="match status" value="1"/>
</dbReference>
<organism evidence="2 3">
    <name type="scientific">Pararhodospirillum oryzae</name>
    <dbReference type="NCBI Taxonomy" id="478448"/>
    <lineage>
        <taxon>Bacteria</taxon>
        <taxon>Pseudomonadati</taxon>
        <taxon>Pseudomonadota</taxon>
        <taxon>Alphaproteobacteria</taxon>
        <taxon>Rhodospirillales</taxon>
        <taxon>Rhodospirillaceae</taxon>
        <taxon>Pararhodospirillum</taxon>
    </lineage>
</organism>
<feature type="domain" description="YchJ-like middle NTF2-like" evidence="1">
    <location>
        <begin position="36"/>
        <end position="135"/>
    </location>
</feature>
<dbReference type="RefSeq" id="WP_147164989.1">
    <property type="nucleotide sequence ID" value="NZ_BJZO01000135.1"/>
</dbReference>
<sequence length="169" mass="18775">MTDLWGPKKEGACPCGVGDSLEACCGPLLAGAAAPTAEALMRSRYTAYVLERYEYLGETDAEALREKFDRDETAAMVEGITWTGLKVVRTKEGGPEDETGEVEFLARFRHQGKDLIRHEASTFQRENGRWVYVDSVMNPKHPPRQVEQIGRNDPCPCGSGKKYKKCCGK</sequence>
<protein>
    <recommendedName>
        <fullName evidence="1">YchJ-like middle NTF2-like domain-containing protein</fullName>
    </recommendedName>
</protein>
<dbReference type="InterPro" id="IPR004027">
    <property type="entry name" value="SEC_C_motif"/>
</dbReference>
<proteinExistence type="predicted"/>
<dbReference type="OrthoDB" id="21421at2"/>
<dbReference type="Proteomes" id="UP000321567">
    <property type="component" value="Unassembled WGS sequence"/>
</dbReference>
<reference evidence="2 3" key="1">
    <citation type="submission" date="2019-07" db="EMBL/GenBank/DDBJ databases">
        <title>Whole genome shotgun sequence of Rhodospirillum oryzae NBRC 107573.</title>
        <authorList>
            <person name="Hosoyama A."/>
            <person name="Uohara A."/>
            <person name="Ohji S."/>
            <person name="Ichikawa N."/>
        </authorList>
    </citation>
    <scope>NUCLEOTIDE SEQUENCE [LARGE SCALE GENOMIC DNA]</scope>
    <source>
        <strain evidence="2 3">NBRC 107573</strain>
    </source>
</reference>
<name>A0A512HBX7_9PROT</name>
<dbReference type="InterPro" id="IPR048469">
    <property type="entry name" value="YchJ-like_M"/>
</dbReference>
<dbReference type="AlphaFoldDB" id="A0A512HBX7"/>
<accession>A0A512HBX7</accession>
<dbReference type="PANTHER" id="PTHR33747:SF1">
    <property type="entry name" value="ADENYLATE CYCLASE-ASSOCIATED CAP C-TERMINAL DOMAIN-CONTAINING PROTEIN"/>
    <property type="match status" value="1"/>
</dbReference>
<evidence type="ECO:0000313" key="3">
    <source>
        <dbReference type="Proteomes" id="UP000321567"/>
    </source>
</evidence>
<dbReference type="InterPro" id="IPR032710">
    <property type="entry name" value="NTF2-like_dom_sf"/>
</dbReference>
<dbReference type="Pfam" id="PF17775">
    <property type="entry name" value="YchJ_M-like"/>
    <property type="match status" value="1"/>
</dbReference>
<dbReference type="Pfam" id="PF02810">
    <property type="entry name" value="SEC-C"/>
    <property type="match status" value="1"/>
</dbReference>
<dbReference type="Gene3D" id="3.10.450.50">
    <property type="match status" value="1"/>
</dbReference>
<dbReference type="SUPFAM" id="SSF54427">
    <property type="entry name" value="NTF2-like"/>
    <property type="match status" value="1"/>
</dbReference>
<gene>
    <name evidence="2" type="ORF">ROR02_30840</name>
</gene>
<dbReference type="EMBL" id="BJZO01000135">
    <property type="protein sequence ID" value="GEO82953.1"/>
    <property type="molecule type" value="Genomic_DNA"/>
</dbReference>
<evidence type="ECO:0000313" key="2">
    <source>
        <dbReference type="EMBL" id="GEO82953.1"/>
    </source>
</evidence>
<comment type="caution">
    <text evidence="2">The sequence shown here is derived from an EMBL/GenBank/DDBJ whole genome shotgun (WGS) entry which is preliminary data.</text>
</comment>